<feature type="region of interest" description="Disordered" evidence="1">
    <location>
        <begin position="1"/>
        <end position="22"/>
    </location>
</feature>
<feature type="compositionally biased region" description="Low complexity" evidence="1">
    <location>
        <begin position="78"/>
        <end position="97"/>
    </location>
</feature>
<organism evidence="2 3">
    <name type="scientific">Streptomyces hiroshimensis</name>
    <dbReference type="NCBI Taxonomy" id="66424"/>
    <lineage>
        <taxon>Bacteria</taxon>
        <taxon>Bacillati</taxon>
        <taxon>Actinomycetota</taxon>
        <taxon>Actinomycetes</taxon>
        <taxon>Kitasatosporales</taxon>
        <taxon>Streptomycetaceae</taxon>
        <taxon>Streptomyces</taxon>
    </lineage>
</organism>
<comment type="caution">
    <text evidence="2">The sequence shown here is derived from an EMBL/GenBank/DDBJ whole genome shotgun (WGS) entry which is preliminary data.</text>
</comment>
<sequence>MLDLYRAAQHGEPAPPAPGTGDVEAYRSFRTWRAFRAVVDERVAARRARRATLFRFLRPGSGFLRPGGGLVRSGGGLRPSAARSSAARPSAVRPYPAQDAGRRIPDVCGRPAEC</sequence>
<dbReference type="Proteomes" id="UP000659223">
    <property type="component" value="Unassembled WGS sequence"/>
</dbReference>
<evidence type="ECO:0000313" key="3">
    <source>
        <dbReference type="Proteomes" id="UP000659223"/>
    </source>
</evidence>
<evidence type="ECO:0000313" key="2">
    <source>
        <dbReference type="EMBL" id="GGY10535.1"/>
    </source>
</evidence>
<dbReference type="EMBL" id="BMUT01000023">
    <property type="protein sequence ID" value="GGY10535.1"/>
    <property type="molecule type" value="Genomic_DNA"/>
</dbReference>
<gene>
    <name evidence="2" type="ORF">GCM10010324_66730</name>
</gene>
<name>A0ABQ2ZEY3_9ACTN</name>
<feature type="region of interest" description="Disordered" evidence="1">
    <location>
        <begin position="68"/>
        <end position="114"/>
    </location>
</feature>
<accession>A0ABQ2ZEY3</accession>
<evidence type="ECO:0000256" key="1">
    <source>
        <dbReference type="SAM" id="MobiDB-lite"/>
    </source>
</evidence>
<keyword evidence="3" id="KW-1185">Reference proteome</keyword>
<reference evidence="3" key="1">
    <citation type="journal article" date="2019" name="Int. J. Syst. Evol. Microbiol.">
        <title>The Global Catalogue of Microorganisms (GCM) 10K type strain sequencing project: providing services to taxonomists for standard genome sequencing and annotation.</title>
        <authorList>
            <consortium name="The Broad Institute Genomics Platform"/>
            <consortium name="The Broad Institute Genome Sequencing Center for Infectious Disease"/>
            <person name="Wu L."/>
            <person name="Ma J."/>
        </authorList>
    </citation>
    <scope>NUCLEOTIDE SEQUENCE [LARGE SCALE GENOMIC DNA]</scope>
    <source>
        <strain evidence="3">JCM 4586</strain>
    </source>
</reference>
<protein>
    <submittedName>
        <fullName evidence="2">Uncharacterized protein</fullName>
    </submittedName>
</protein>
<feature type="compositionally biased region" description="Gly residues" evidence="1">
    <location>
        <begin position="68"/>
        <end position="77"/>
    </location>
</feature>
<proteinExistence type="predicted"/>